<dbReference type="Proteomes" id="UP001498476">
    <property type="component" value="Unassembled WGS sequence"/>
</dbReference>
<evidence type="ECO:0000313" key="2">
    <source>
        <dbReference type="Proteomes" id="UP001498476"/>
    </source>
</evidence>
<evidence type="ECO:0008006" key="3">
    <source>
        <dbReference type="Google" id="ProtNLM"/>
    </source>
</evidence>
<dbReference type="Gene3D" id="1.20.58.320">
    <property type="entry name" value="TPR-like"/>
    <property type="match status" value="1"/>
</dbReference>
<dbReference type="Gene3D" id="1.25.40.10">
    <property type="entry name" value="Tetratricopeptide repeat domain"/>
    <property type="match status" value="1"/>
</dbReference>
<dbReference type="SUPFAM" id="SSF48452">
    <property type="entry name" value="TPR-like"/>
    <property type="match status" value="1"/>
</dbReference>
<evidence type="ECO:0000313" key="1">
    <source>
        <dbReference type="EMBL" id="KAK7408382.1"/>
    </source>
</evidence>
<reference evidence="1 2" key="1">
    <citation type="journal article" date="2025" name="Microbiol. Resour. Announc.">
        <title>Draft genome sequences for Neonectria magnoliae and Neonectria punicea, canker pathogens of Liriodendron tulipifera and Acer saccharum in West Virginia.</title>
        <authorList>
            <person name="Petronek H.M."/>
            <person name="Kasson M.T."/>
            <person name="Metheny A.M."/>
            <person name="Stauder C.M."/>
            <person name="Lovett B."/>
            <person name="Lynch S.C."/>
            <person name="Garnas J.R."/>
            <person name="Kasson L.R."/>
            <person name="Stajich J.E."/>
        </authorList>
    </citation>
    <scope>NUCLEOTIDE SEQUENCE [LARGE SCALE GENOMIC DNA]</scope>
    <source>
        <strain evidence="1 2">NRRL 64653</strain>
    </source>
</reference>
<sequence>MASQGQEKNLSLLEHHLTPVLFRSLREFWFEHLENEDDLLVPEKAHAGRWFMGGKELDDICVERFAPTLEAIRKSGATMGSDILSIAQPRGSLDWLSLVLLLDQIPRNCYRGSQSHIVFTFFDPIAQDIALAAMDQGIPAQDPETRWHFAYRNWFYLPLMHSESATSHEKCAHGYALLAEDVEVLAEGPGAPDADGLEKRAREAVQRDVDAARSLAGTYVAFEKRHQVIIEQFGRYPHRNEALGRQTTAAEREYLENGGETFGG</sequence>
<accession>A0ABR1GSA0</accession>
<dbReference type="Pfam" id="PF06041">
    <property type="entry name" value="DUF924"/>
    <property type="match status" value="1"/>
</dbReference>
<protein>
    <recommendedName>
        <fullName evidence="3">DUF924-domain-containing protein</fullName>
    </recommendedName>
</protein>
<proteinExistence type="predicted"/>
<dbReference type="InterPro" id="IPR011990">
    <property type="entry name" value="TPR-like_helical_dom_sf"/>
</dbReference>
<comment type="caution">
    <text evidence="1">The sequence shown here is derived from an EMBL/GenBank/DDBJ whole genome shotgun (WGS) entry which is preliminary data.</text>
</comment>
<dbReference type="InterPro" id="IPR010323">
    <property type="entry name" value="DUF924"/>
</dbReference>
<organism evidence="1 2">
    <name type="scientific">Neonectria punicea</name>
    <dbReference type="NCBI Taxonomy" id="979145"/>
    <lineage>
        <taxon>Eukaryota</taxon>
        <taxon>Fungi</taxon>
        <taxon>Dikarya</taxon>
        <taxon>Ascomycota</taxon>
        <taxon>Pezizomycotina</taxon>
        <taxon>Sordariomycetes</taxon>
        <taxon>Hypocreomycetidae</taxon>
        <taxon>Hypocreales</taxon>
        <taxon>Nectriaceae</taxon>
        <taxon>Neonectria</taxon>
    </lineage>
</organism>
<keyword evidence="2" id="KW-1185">Reference proteome</keyword>
<dbReference type="EMBL" id="JAZAVJ010000188">
    <property type="protein sequence ID" value="KAK7408382.1"/>
    <property type="molecule type" value="Genomic_DNA"/>
</dbReference>
<gene>
    <name evidence="1" type="ORF">QQX98_009422</name>
</gene>
<name>A0ABR1GSA0_9HYPO</name>